<keyword evidence="2 6" id="KW-0812">Transmembrane</keyword>
<dbReference type="SUPFAM" id="SSF49562">
    <property type="entry name" value="C2 domain (Calcium/lipid-binding domain, CaLB)"/>
    <property type="match status" value="3"/>
</dbReference>
<feature type="transmembrane region" description="Helical" evidence="6">
    <location>
        <begin position="529"/>
        <end position="552"/>
    </location>
</feature>
<dbReference type="EMBL" id="PKMF04000013">
    <property type="protein sequence ID" value="KAK7859325.1"/>
    <property type="molecule type" value="Genomic_DNA"/>
</dbReference>
<feature type="domain" description="C2" evidence="7">
    <location>
        <begin position="13"/>
        <end position="263"/>
    </location>
</feature>
<protein>
    <submittedName>
        <fullName evidence="8">Ft-interacting protein 1</fullName>
    </submittedName>
</protein>
<proteinExistence type="predicted"/>
<keyword evidence="5 6" id="KW-0472">Membrane</keyword>
<name>A0AAW0M6T8_QUESU</name>
<dbReference type="Pfam" id="PF08372">
    <property type="entry name" value="PRT_C"/>
    <property type="match status" value="1"/>
</dbReference>
<accession>A0AAW0M6T8</accession>
<dbReference type="InterPro" id="IPR047259">
    <property type="entry name" value="QUIRKY-like"/>
</dbReference>
<dbReference type="GO" id="GO:0016020">
    <property type="term" value="C:membrane"/>
    <property type="evidence" value="ECO:0007669"/>
    <property type="project" value="UniProtKB-SubCell"/>
</dbReference>
<dbReference type="PROSITE" id="PS50004">
    <property type="entry name" value="C2"/>
    <property type="match status" value="1"/>
</dbReference>
<dbReference type="CDD" id="cd08378">
    <property type="entry name" value="C2B_MCTP_PRT_plant"/>
    <property type="match status" value="1"/>
</dbReference>
<evidence type="ECO:0000256" key="1">
    <source>
        <dbReference type="ARBA" id="ARBA00004141"/>
    </source>
</evidence>
<dbReference type="Pfam" id="PF00168">
    <property type="entry name" value="C2"/>
    <property type="match status" value="3"/>
</dbReference>
<evidence type="ECO:0000256" key="5">
    <source>
        <dbReference type="ARBA" id="ARBA00023136"/>
    </source>
</evidence>
<dbReference type="InterPro" id="IPR000008">
    <property type="entry name" value="C2_dom"/>
</dbReference>
<reference evidence="8" key="3">
    <citation type="submission" date="2023-07" db="EMBL/GenBank/DDBJ databases">
        <title>An improved reference 1 genome and first organelle genomes of Quercus suber.</title>
        <authorList>
            <consortium name="Genosuber Consortium"/>
            <person name="Usie A."/>
            <person name="Serra O."/>
            <person name="Barros P."/>
        </authorList>
    </citation>
    <scope>NUCLEOTIDE SEQUENCE</scope>
    <source>
        <strain evidence="8">HL8</strain>
        <tissue evidence="8">Leaves</tissue>
    </source>
</reference>
<dbReference type="InterPro" id="IPR047257">
    <property type="entry name" value="C2B_MCTP_PRT_plant"/>
</dbReference>
<evidence type="ECO:0000256" key="2">
    <source>
        <dbReference type="ARBA" id="ARBA00022692"/>
    </source>
</evidence>
<dbReference type="InterPro" id="IPR035892">
    <property type="entry name" value="C2_domain_sf"/>
</dbReference>
<evidence type="ECO:0000256" key="4">
    <source>
        <dbReference type="ARBA" id="ARBA00022989"/>
    </source>
</evidence>
<dbReference type="Gene3D" id="2.60.40.150">
    <property type="entry name" value="C2 domain"/>
    <property type="match status" value="2"/>
</dbReference>
<feature type="transmembrane region" description="Helical" evidence="6">
    <location>
        <begin position="490"/>
        <end position="508"/>
    </location>
</feature>
<gene>
    <name evidence="8" type="primary">FTIP1_2</name>
    <name evidence="8" type="ORF">CFP56_006832</name>
</gene>
<evidence type="ECO:0000259" key="7">
    <source>
        <dbReference type="PROSITE" id="PS50004"/>
    </source>
</evidence>
<evidence type="ECO:0000313" key="8">
    <source>
        <dbReference type="EMBL" id="KAK7859325.1"/>
    </source>
</evidence>
<feature type="transmembrane region" description="Helical" evidence="6">
    <location>
        <begin position="634"/>
        <end position="664"/>
    </location>
</feature>
<organism evidence="8">
    <name type="scientific">Quercus suber</name>
    <name type="common">Cork oak</name>
    <dbReference type="NCBI Taxonomy" id="58331"/>
    <lineage>
        <taxon>Eukaryota</taxon>
        <taxon>Viridiplantae</taxon>
        <taxon>Streptophyta</taxon>
        <taxon>Embryophyta</taxon>
        <taxon>Tracheophyta</taxon>
        <taxon>Spermatophyta</taxon>
        <taxon>Magnoliopsida</taxon>
        <taxon>eudicotyledons</taxon>
        <taxon>Gunneridae</taxon>
        <taxon>Pentapetalae</taxon>
        <taxon>rosids</taxon>
        <taxon>fabids</taxon>
        <taxon>Fagales</taxon>
        <taxon>Fagaceae</taxon>
        <taxon>Quercus</taxon>
    </lineage>
</organism>
<sequence length="697" mass="80504">MQIPTPPEEFSLKETNPHLGGEKVTGYELVEQIQYLYVRVVKAKDLPEKYVTGTCDPYLEVKTGSTKVTTPRFENNWNQVFAISKDRVQSSVIEVIVKDKDIENANNAFMGRVSFELNRVPRRVPPDNPLAPQWYSFDNDRGKKVEGELMLAVWTGTQADEAFSEAWCSDAFGVSGTDDIANIRSRVYFSPKLSYVLKSRISPRRTVNPLWNEDLIFVVAEPFDEPLILSVEDRVAPDKDELLGRCKIPFQDVDWRLDYFKPSVIRSYELETHVVTEGDQEEETKFASRILVCICLEGGYHVLDESTKYCSDFRPTAEELRRPKIGVLELGILEAKELAPMKTKDEVGTTDAYCVAKYGDKSRGLKDSRIGKVRIRLSTLETNRVYTHLYPLLVLHPSGVKKMGEIHLAVRFTFSSLLNMMHTYSQPLFPKMHHILPLNVSQLDYLRHQATQIISMRLSLTEPPLRKEVVEYILDVGSYMWSMRKSKLNFFRVMSVLSLLNIVINWFERVCYWGNPKTTILIHIMYMMLVIYPELILPAIFLCPFLIGAWYYRQRPRYPPHIDVRPSHAESAIPDDLDEEFDTLPTSRSSDLVRMRYDHLRGIAGRIQTVVDDVASQGERLLSLLSWRDPRATALYMIIHLVAAIVVYVTPFKVVTLLTGFYVLRHPRFRRRRWLPSIESILMNFFKRLPARTDCIL</sequence>
<dbReference type="InterPro" id="IPR013583">
    <property type="entry name" value="MCTP_C"/>
</dbReference>
<comment type="subcellular location">
    <subcellularLocation>
        <location evidence="1">Membrane</location>
        <topology evidence="1">Multi-pass membrane protein</topology>
    </subcellularLocation>
</comment>
<reference evidence="8" key="2">
    <citation type="journal article" date="2018" name="Sci. Data">
        <title>The draft genome sequence of cork oak.</title>
        <authorList>
            <person name="Ramos A.M."/>
            <person name="Usie A."/>
            <person name="Barbosa P."/>
            <person name="Barros P.M."/>
            <person name="Capote T."/>
            <person name="Chaves I."/>
            <person name="Simoes F."/>
            <person name="Abreu I."/>
            <person name="Carrasquinho I."/>
            <person name="Faro C."/>
            <person name="Guimaraes J.B."/>
            <person name="Mendonca D."/>
            <person name="Nobrega F."/>
            <person name="Rodrigues L."/>
            <person name="Saibo N.J.M."/>
            <person name="Varela M.C."/>
            <person name="Egas C."/>
            <person name="Matos J."/>
            <person name="Miguel C.M."/>
            <person name="Oliveira M.M."/>
            <person name="Ricardo C.P."/>
            <person name="Goncalves S."/>
        </authorList>
    </citation>
    <scope>NUCLEOTIDE SEQUENCE [LARGE SCALE GENOMIC DNA]</scope>
    <source>
        <strain evidence="8">HL8</strain>
    </source>
</reference>
<comment type="caution">
    <text evidence="8">The sequence shown here is derived from an EMBL/GenBank/DDBJ whole genome shotgun (WGS) entry which is preliminary data.</text>
</comment>
<dbReference type="PANTHER" id="PTHR31425:SF50">
    <property type="entry name" value="FT-INTERACTING PROTEIN 3-RELATED"/>
    <property type="match status" value="1"/>
</dbReference>
<evidence type="ECO:0000256" key="6">
    <source>
        <dbReference type="SAM" id="Phobius"/>
    </source>
</evidence>
<reference evidence="8" key="1">
    <citation type="submission" date="2017-12" db="EMBL/GenBank/DDBJ databases">
        <authorList>
            <person name="Barbosa P."/>
            <person name="Usie A."/>
            <person name="Ramos A.M."/>
        </authorList>
    </citation>
    <scope>NUCLEOTIDE SEQUENCE</scope>
    <source>
        <strain evidence="8">HL8</strain>
        <tissue evidence="8">Leaves</tissue>
    </source>
</reference>
<dbReference type="PANTHER" id="PTHR31425">
    <property type="entry name" value="PHOSPHORIBOSYLANTHRANILATE TRANSFERASE ISOFORM 1"/>
    <property type="match status" value="1"/>
</dbReference>
<dbReference type="AlphaFoldDB" id="A0AAW0M6T8"/>
<keyword evidence="4 6" id="KW-1133">Transmembrane helix</keyword>
<keyword evidence="3" id="KW-0677">Repeat</keyword>
<evidence type="ECO:0000256" key="3">
    <source>
        <dbReference type="ARBA" id="ARBA00022737"/>
    </source>
</evidence>
<dbReference type="SMART" id="SM00239">
    <property type="entry name" value="C2"/>
    <property type="match status" value="2"/>
</dbReference>